<sequence length="411" mass="45665">MANYLIVADDFTGANDTGVQLVNHGIDVNVNFDVTSIDPDNEKSSCVLDTETRNISAEEASNKMKSMMSKVNLDSFDIILKKVDSTLRGNISAEIRTLAEFYKPDMVVFAPALPSLGRTIKNEILYVNKVRALDTEIGKDPLKPIDNDNISDILKRAFLGKSIKHYSIKDIRKDNFKINDNCKYLSFDSENSFDLQRIIKEVKKTNKKVLWVSSAGLMSSILMQYEKTLPAIGLIGSVSDVTRRQLHFAKENGVDLINIPIYDVYEKDSYASYLNEARDLLQKGKDVVVMSSASYDRSELNKTIKKLEKYDLSKENVGKVTQTILAGICRRLVLYEKISGVFVTGGDTAKGLLDVSKAGGVKVIDEIEPGIPLLKIKSGDLNGLNIVTKAGAFGNDELITYAFKKLRSKSF</sequence>
<dbReference type="GO" id="GO:0005524">
    <property type="term" value="F:ATP binding"/>
    <property type="evidence" value="ECO:0007669"/>
    <property type="project" value="UniProtKB-KW"/>
</dbReference>
<dbReference type="Gene3D" id="3.40.50.10840">
    <property type="entry name" value="Putative sugar-binding, N-terminal domain"/>
    <property type="match status" value="1"/>
</dbReference>
<dbReference type="AlphaFoldDB" id="A0A0R1KNK7"/>
<keyword evidence="5" id="KW-0067">ATP-binding</keyword>
<keyword evidence="3" id="KW-0547">Nucleotide-binding</keyword>
<dbReference type="InterPro" id="IPR010737">
    <property type="entry name" value="4-carb_acid_sugar_kinase_N"/>
</dbReference>
<dbReference type="Gene3D" id="3.40.980.20">
    <property type="entry name" value="Four-carbon acid sugar kinase, nucleotide binding domain"/>
    <property type="match status" value="1"/>
</dbReference>
<evidence type="ECO:0000256" key="6">
    <source>
        <dbReference type="ARBA" id="ARBA00023277"/>
    </source>
</evidence>
<dbReference type="SUPFAM" id="SSF142764">
    <property type="entry name" value="YgbK-like"/>
    <property type="match status" value="1"/>
</dbReference>
<organism evidence="9 10">
    <name type="scientific">Companilactobacillus nodensis DSM 19682 = JCM 14932 = NBRC 107160</name>
    <dbReference type="NCBI Taxonomy" id="1423775"/>
    <lineage>
        <taxon>Bacteria</taxon>
        <taxon>Bacillati</taxon>
        <taxon>Bacillota</taxon>
        <taxon>Bacilli</taxon>
        <taxon>Lactobacillales</taxon>
        <taxon>Lactobacillaceae</taxon>
        <taxon>Companilactobacillus</taxon>
    </lineage>
</organism>
<comment type="similarity">
    <text evidence="1">Belongs to the four-carbon acid sugar kinase family.</text>
</comment>
<gene>
    <name evidence="9" type="ORF">FD03_GL001022</name>
</gene>
<evidence type="ECO:0008006" key="11">
    <source>
        <dbReference type="Google" id="ProtNLM"/>
    </source>
</evidence>
<evidence type="ECO:0000256" key="1">
    <source>
        <dbReference type="ARBA" id="ARBA00005715"/>
    </source>
</evidence>
<keyword evidence="10" id="KW-1185">Reference proteome</keyword>
<name>A0A0R1KNK7_9LACO</name>
<evidence type="ECO:0000313" key="10">
    <source>
        <dbReference type="Proteomes" id="UP000051248"/>
    </source>
</evidence>
<proteinExistence type="inferred from homology"/>
<dbReference type="GO" id="GO:0016301">
    <property type="term" value="F:kinase activity"/>
    <property type="evidence" value="ECO:0007669"/>
    <property type="project" value="UniProtKB-KW"/>
</dbReference>
<evidence type="ECO:0000256" key="5">
    <source>
        <dbReference type="ARBA" id="ARBA00022840"/>
    </source>
</evidence>
<dbReference type="PATRIC" id="fig|1423775.4.peg.1050"/>
<evidence type="ECO:0000256" key="4">
    <source>
        <dbReference type="ARBA" id="ARBA00022777"/>
    </source>
</evidence>
<dbReference type="InterPro" id="IPR042213">
    <property type="entry name" value="NBD_C_sf"/>
</dbReference>
<evidence type="ECO:0000259" key="7">
    <source>
        <dbReference type="Pfam" id="PF07005"/>
    </source>
</evidence>
<keyword evidence="2" id="KW-0808">Transferase</keyword>
<keyword evidence="4" id="KW-0418">Kinase</keyword>
<reference evidence="9 10" key="1">
    <citation type="journal article" date="2015" name="Genome Announc.">
        <title>Expanding the biotechnology potential of lactobacilli through comparative genomics of 213 strains and associated genera.</title>
        <authorList>
            <person name="Sun Z."/>
            <person name="Harris H.M."/>
            <person name="McCann A."/>
            <person name="Guo C."/>
            <person name="Argimon S."/>
            <person name="Zhang W."/>
            <person name="Yang X."/>
            <person name="Jeffery I.B."/>
            <person name="Cooney J.C."/>
            <person name="Kagawa T.F."/>
            <person name="Liu W."/>
            <person name="Song Y."/>
            <person name="Salvetti E."/>
            <person name="Wrobel A."/>
            <person name="Rasinkangas P."/>
            <person name="Parkhill J."/>
            <person name="Rea M.C."/>
            <person name="O'Sullivan O."/>
            <person name="Ritari J."/>
            <person name="Douillard F.P."/>
            <person name="Paul Ross R."/>
            <person name="Yang R."/>
            <person name="Briner A.E."/>
            <person name="Felis G.E."/>
            <person name="de Vos W.M."/>
            <person name="Barrangou R."/>
            <person name="Klaenhammer T.R."/>
            <person name="Caufield P.W."/>
            <person name="Cui Y."/>
            <person name="Zhang H."/>
            <person name="O'Toole P.W."/>
        </authorList>
    </citation>
    <scope>NUCLEOTIDE SEQUENCE [LARGE SCALE GENOMIC DNA]</scope>
    <source>
        <strain evidence="9 10">DSM 19682</strain>
    </source>
</reference>
<dbReference type="Pfam" id="PF07005">
    <property type="entry name" value="SBD_N"/>
    <property type="match status" value="1"/>
</dbReference>
<keyword evidence="6" id="KW-0119">Carbohydrate metabolism</keyword>
<dbReference type="InterPro" id="IPR031475">
    <property type="entry name" value="NBD_C"/>
</dbReference>
<dbReference type="Proteomes" id="UP000051248">
    <property type="component" value="Unassembled WGS sequence"/>
</dbReference>
<dbReference type="eggNOG" id="COG3395">
    <property type="taxonomic scope" value="Bacteria"/>
</dbReference>
<dbReference type="InterPro" id="IPR037051">
    <property type="entry name" value="4-carb_acid_sugar_kinase_N_sf"/>
</dbReference>
<comment type="caution">
    <text evidence="9">The sequence shown here is derived from an EMBL/GenBank/DDBJ whole genome shotgun (WGS) entry which is preliminary data.</text>
</comment>
<dbReference type="Pfam" id="PF17042">
    <property type="entry name" value="NBD_C"/>
    <property type="match status" value="1"/>
</dbReference>
<evidence type="ECO:0000256" key="2">
    <source>
        <dbReference type="ARBA" id="ARBA00022679"/>
    </source>
</evidence>
<accession>A0A0R1KNK7</accession>
<protein>
    <recommendedName>
        <fullName evidence="11">Four-carbon acid sugar kinase family protein</fullName>
    </recommendedName>
</protein>
<evidence type="ECO:0000256" key="3">
    <source>
        <dbReference type="ARBA" id="ARBA00022741"/>
    </source>
</evidence>
<feature type="domain" description="Four-carbon acid sugar kinase N-terminal" evidence="7">
    <location>
        <begin position="5"/>
        <end position="220"/>
    </location>
</feature>
<dbReference type="STRING" id="1423775.FD03_GL001022"/>
<evidence type="ECO:0000259" key="8">
    <source>
        <dbReference type="Pfam" id="PF17042"/>
    </source>
</evidence>
<feature type="domain" description="Four-carbon acid sugar kinase nucleotide binding" evidence="8">
    <location>
        <begin position="234"/>
        <end position="398"/>
    </location>
</feature>
<evidence type="ECO:0000313" key="9">
    <source>
        <dbReference type="EMBL" id="KRK80887.1"/>
    </source>
</evidence>
<dbReference type="EMBL" id="AZDZ01000002">
    <property type="protein sequence ID" value="KRK80887.1"/>
    <property type="molecule type" value="Genomic_DNA"/>
</dbReference>
<dbReference type="RefSeq" id="WP_025023627.1">
    <property type="nucleotide sequence ID" value="NZ_AZDZ01000002.1"/>
</dbReference>
<dbReference type="OrthoDB" id="9778478at2"/>